<dbReference type="Gene3D" id="3.20.20.370">
    <property type="entry name" value="Glycoside hydrolase/deacetylase"/>
    <property type="match status" value="1"/>
</dbReference>
<dbReference type="GO" id="GO:0000272">
    <property type="term" value="P:polysaccharide catabolic process"/>
    <property type="evidence" value="ECO:0007669"/>
    <property type="project" value="InterPro"/>
</dbReference>
<keyword evidence="3" id="KW-0378">Hydrolase</keyword>
<dbReference type="GO" id="GO:0046872">
    <property type="term" value="F:metal ion binding"/>
    <property type="evidence" value="ECO:0007669"/>
    <property type="project" value="UniProtKB-KW"/>
</dbReference>
<accession>E7GB35</accession>
<comment type="caution">
    <text evidence="6">The sequence shown here is derived from an EMBL/GenBank/DDBJ whole genome shotgun (WGS) entry which is preliminary data.</text>
</comment>
<dbReference type="Proteomes" id="UP000003157">
    <property type="component" value="Unassembled WGS sequence"/>
</dbReference>
<evidence type="ECO:0000256" key="4">
    <source>
        <dbReference type="ARBA" id="ARBA00022842"/>
    </source>
</evidence>
<dbReference type="PANTHER" id="PTHR31609">
    <property type="entry name" value="YDJC DEACETYLASE FAMILY MEMBER"/>
    <property type="match status" value="1"/>
</dbReference>
<dbReference type="InterPro" id="IPR006879">
    <property type="entry name" value="YdjC-like"/>
</dbReference>
<dbReference type="SUPFAM" id="SSF88713">
    <property type="entry name" value="Glycoside hydrolase/deacetylase"/>
    <property type="match status" value="1"/>
</dbReference>
<evidence type="ECO:0000256" key="3">
    <source>
        <dbReference type="ARBA" id="ARBA00022801"/>
    </source>
</evidence>
<dbReference type="STRING" id="100884.GCA_000269565_02070"/>
<dbReference type="EMBL" id="ADKX01000033">
    <property type="protein sequence ID" value="EFW04851.1"/>
    <property type="molecule type" value="Genomic_DNA"/>
</dbReference>
<gene>
    <name evidence="6" type="ORF">HMPREF9488_01975</name>
</gene>
<sequence length="240" mass="28175">MKVIINADDFGYTKAVTEGIIEGYHRGIIRSTTALCNMEYVEYGKKLLKDCPNLAVGVHLTLTLGKSLTQNQTLTDEFGYFYKPEMLQEHMFDPQEVYLEFKAQIEKYIEIFGRKPSHLDSHHGMHDFHDNYLATERLAKEYHLPVRRYSDYLFVKEFVNEKISVEGLIDILEKYKNKNIEIMTHPGNCDLELYEKSSYSLNRVVELSILCHQDIKDYIKENKIVVTNYLGESYEENTYR</sequence>
<dbReference type="GO" id="GO:0019213">
    <property type="term" value="F:deacetylase activity"/>
    <property type="evidence" value="ECO:0007669"/>
    <property type="project" value="TreeGrafter"/>
</dbReference>
<dbReference type="AlphaFoldDB" id="E7GB35"/>
<dbReference type="PANTHER" id="PTHR31609:SF1">
    <property type="entry name" value="CARBOHYDRATE DEACETYLASE"/>
    <property type="match status" value="1"/>
</dbReference>
<dbReference type="Pfam" id="PF04794">
    <property type="entry name" value="YdjC"/>
    <property type="match status" value="1"/>
</dbReference>
<dbReference type="InterPro" id="IPR022948">
    <property type="entry name" value="COD_ChbG_bac"/>
</dbReference>
<evidence type="ECO:0008006" key="8">
    <source>
        <dbReference type="Google" id="ProtNLM"/>
    </source>
</evidence>
<dbReference type="CDD" id="cd10803">
    <property type="entry name" value="YdjC_EF3048_like"/>
    <property type="match status" value="1"/>
</dbReference>
<dbReference type="InterPro" id="IPR011330">
    <property type="entry name" value="Glyco_hydro/deAcase_b/a-brl"/>
</dbReference>
<reference evidence="6 7" key="1">
    <citation type="submission" date="2010-12" db="EMBL/GenBank/DDBJ databases">
        <title>The Genome Sequence of Coprobacillus sp. strain 29_1.</title>
        <authorList>
            <consortium name="The Broad Institute Genome Sequencing Platform"/>
            <person name="Earl A."/>
            <person name="Ward D."/>
            <person name="Feldgarden M."/>
            <person name="Gevers D."/>
            <person name="Daigneault M."/>
            <person name="Sibley C.D."/>
            <person name="White A."/>
            <person name="Strauss J."/>
            <person name="Allen-Vercoe E."/>
            <person name="Young S.K."/>
            <person name="Zeng Q."/>
            <person name="Gargeya S."/>
            <person name="Fitzgerald M."/>
            <person name="Haas B."/>
            <person name="Abouelleil A."/>
            <person name="Alvarado L."/>
            <person name="Arachchi H.M."/>
            <person name="Berlin A."/>
            <person name="Brown A."/>
            <person name="Chapman S.B."/>
            <person name="Chen Z."/>
            <person name="Dunbar C."/>
            <person name="Freedman E."/>
            <person name="Gearin G."/>
            <person name="Gellesch M."/>
            <person name="Goldberg J."/>
            <person name="Griggs A."/>
            <person name="Gujja S."/>
            <person name="Heilman E."/>
            <person name="Heiman D."/>
            <person name="Howarth C."/>
            <person name="Larson L."/>
            <person name="Lui A."/>
            <person name="MacDonald P.J.P."/>
            <person name="Mehta T."/>
            <person name="Montmayeur A."/>
            <person name="Murphy C."/>
            <person name="Neiman D."/>
            <person name="Pearson M."/>
            <person name="Priest M."/>
            <person name="Roberts A."/>
            <person name="Saif S."/>
            <person name="Shea T."/>
            <person name="Shenoy N."/>
            <person name="Sisk P."/>
            <person name="Stolte C."/>
            <person name="Sykes S."/>
            <person name="White J."/>
            <person name="Yandava C."/>
            <person name="Nusbaum C."/>
            <person name="Birren B."/>
        </authorList>
    </citation>
    <scope>NUCLEOTIDE SEQUENCE [LARGE SCALE GENOMIC DNA]</scope>
    <source>
        <strain evidence="6 7">29_1</strain>
    </source>
</reference>
<keyword evidence="7" id="KW-1185">Reference proteome</keyword>
<evidence type="ECO:0000256" key="2">
    <source>
        <dbReference type="ARBA" id="ARBA00022723"/>
    </source>
</evidence>
<evidence type="ECO:0000313" key="6">
    <source>
        <dbReference type="EMBL" id="EFW04851.1"/>
    </source>
</evidence>
<dbReference type="GO" id="GO:0016811">
    <property type="term" value="F:hydrolase activity, acting on carbon-nitrogen (but not peptide) bonds, in linear amides"/>
    <property type="evidence" value="ECO:0007669"/>
    <property type="project" value="InterPro"/>
</dbReference>
<proteinExistence type="predicted"/>
<keyword evidence="2" id="KW-0479">Metal-binding</keyword>
<keyword evidence="4" id="KW-0460">Magnesium</keyword>
<evidence type="ECO:0000256" key="5">
    <source>
        <dbReference type="ARBA" id="ARBA00023277"/>
    </source>
</evidence>
<organism evidence="6 7">
    <name type="scientific">Coprobacillus cateniformis</name>
    <dbReference type="NCBI Taxonomy" id="100884"/>
    <lineage>
        <taxon>Bacteria</taxon>
        <taxon>Bacillati</taxon>
        <taxon>Bacillota</taxon>
        <taxon>Erysipelotrichia</taxon>
        <taxon>Erysipelotrichales</taxon>
        <taxon>Coprobacillaceae</taxon>
        <taxon>Coprobacillus</taxon>
    </lineage>
</organism>
<name>E7GB35_9FIRM</name>
<evidence type="ECO:0000256" key="1">
    <source>
        <dbReference type="ARBA" id="ARBA00001946"/>
    </source>
</evidence>
<dbReference type="HOGENOM" id="CLU_064244_4_0_9"/>
<comment type="cofactor">
    <cofactor evidence="1">
        <name>Mg(2+)</name>
        <dbReference type="ChEBI" id="CHEBI:18420"/>
    </cofactor>
</comment>
<keyword evidence="5" id="KW-0119">Carbohydrate metabolism</keyword>
<evidence type="ECO:0000313" key="7">
    <source>
        <dbReference type="Proteomes" id="UP000003157"/>
    </source>
</evidence>
<dbReference type="eggNOG" id="COG3394">
    <property type="taxonomic scope" value="Bacteria"/>
</dbReference>
<protein>
    <recommendedName>
        <fullName evidence="8">YdjC family protein</fullName>
    </recommendedName>
</protein>